<dbReference type="InterPro" id="IPR036361">
    <property type="entry name" value="SAP_dom_sf"/>
</dbReference>
<dbReference type="EMBL" id="MN740887">
    <property type="protein sequence ID" value="QHU16630.1"/>
    <property type="molecule type" value="Genomic_DNA"/>
</dbReference>
<dbReference type="PROSITE" id="PS50096">
    <property type="entry name" value="IQ"/>
    <property type="match status" value="1"/>
</dbReference>
<name>A0A6C0KIW7_9ZZZZ</name>
<proteinExistence type="predicted"/>
<evidence type="ECO:0000259" key="1">
    <source>
        <dbReference type="Pfam" id="PF02037"/>
    </source>
</evidence>
<protein>
    <recommendedName>
        <fullName evidence="1">SAP domain-containing protein</fullName>
    </recommendedName>
</protein>
<accession>A0A6C0KIW7</accession>
<dbReference type="InterPro" id="IPR003034">
    <property type="entry name" value="SAP_dom"/>
</dbReference>
<dbReference type="Pfam" id="PF02037">
    <property type="entry name" value="SAP"/>
    <property type="match status" value="1"/>
</dbReference>
<sequence>MLSTLRKNTEMECNIKKPPTSDPPILTYKEFYEKNIILKKYKLPEIKKIVKHYKLRLTGNKDVLIQRIETHFKSMISATKIQKLYRGWIVKNSFKLRGKAFLERSICVNDTDFVTLEPLPEIPYELFFSYQDEKNFHYGFNITSLIQLMRTKSSVTNPYNREKLNYQTVFNIISLYNIVQIIYPEYKDEISVKLVVNKNTGVSRTNALTNGMNRTHAFSRLEFLANQQRTFNTGNYTTTMPENTLHSHNLRNTNNDFTGQISNNYFNPRVNHASMTPEVRNNYNKIIEIRKKPTSIRIQELFIEIDHLGNYTQSSWFTNLEKRDMLRLYRVLYDIWNFRAQLSIDIKLKICPLFDPFSSIFIQPIYQNNITEEQIKFVCLTIIENMVYSGVDEEFRKLGTLHALSALTIVSTPARMSMPWLYESISFL</sequence>
<reference evidence="2" key="1">
    <citation type="journal article" date="2020" name="Nature">
        <title>Giant virus diversity and host interactions through global metagenomics.</title>
        <authorList>
            <person name="Schulz F."/>
            <person name="Roux S."/>
            <person name="Paez-Espino D."/>
            <person name="Jungbluth S."/>
            <person name="Walsh D.A."/>
            <person name="Denef V.J."/>
            <person name="McMahon K.D."/>
            <person name="Konstantinidis K.T."/>
            <person name="Eloe-Fadrosh E.A."/>
            <person name="Kyrpides N.C."/>
            <person name="Woyke T."/>
        </authorList>
    </citation>
    <scope>NUCLEOTIDE SEQUENCE</scope>
    <source>
        <strain evidence="2">GVMAG-S-3300012000-53</strain>
    </source>
</reference>
<dbReference type="SUPFAM" id="SSF68906">
    <property type="entry name" value="SAP domain"/>
    <property type="match status" value="1"/>
</dbReference>
<feature type="domain" description="SAP" evidence="1">
    <location>
        <begin position="38"/>
        <end position="73"/>
    </location>
</feature>
<dbReference type="AlphaFoldDB" id="A0A6C0KIW7"/>
<evidence type="ECO:0000313" key="2">
    <source>
        <dbReference type="EMBL" id="QHU16630.1"/>
    </source>
</evidence>
<organism evidence="2">
    <name type="scientific">viral metagenome</name>
    <dbReference type="NCBI Taxonomy" id="1070528"/>
    <lineage>
        <taxon>unclassified sequences</taxon>
        <taxon>metagenomes</taxon>
        <taxon>organismal metagenomes</taxon>
    </lineage>
</organism>